<gene>
    <name evidence="7" type="ORF">A4Z71_05505</name>
</gene>
<dbReference type="PANTHER" id="PTHR43370:SF1">
    <property type="entry name" value="GUANOSINE ABC TRANSPORTER PERMEASE PROTEIN NUPQ"/>
    <property type="match status" value="1"/>
</dbReference>
<feature type="transmembrane region" description="Helical" evidence="6">
    <location>
        <begin position="82"/>
        <end position="101"/>
    </location>
</feature>
<keyword evidence="2" id="KW-1003">Cell membrane</keyword>
<sequence length="409" mass="43051">MKQSIKSPIIMTVVAALSIWIYLITPDAVTMIASTTATDLVALPEISVPTKLLGLVAAIVQLALAGYGWFMRNVKNGKLGRWAIVLFGLAFVIQVLVLLFAGKSMPITSLLQGSLALAVPLIFGSLAGVLSERVGVVNIAIDSQLLIGAFSSALIASLSDNLYLGLVAAIIGGALVSWVLAVFSVRYVVDQIIVGVVLNVLVVGLTNFLYSSLLTTDIQLFNAPPRFDKILIPVLGQIPVIGPVLFNQTLIVYLMYLAVIGVYVALFKTRWGLRVRAVGEYPKAADTVGIKVFRTRYISVIIGGALAGLGGSFFTLGQVGAFGKEMTNGAGYIALAALIFGRWNPIYAAMAALLFGFAQNLQYGLAIIGSPVPSEFLLMLPYALTVVAVAGLVGKVTGPAAAGKAYVKA</sequence>
<feature type="transmembrane region" description="Helical" evidence="6">
    <location>
        <begin position="52"/>
        <end position="70"/>
    </location>
</feature>
<dbReference type="RefSeq" id="WP_070954912.1">
    <property type="nucleotide sequence ID" value="NZ_CP015208.1"/>
</dbReference>
<keyword evidence="5 6" id="KW-0472">Membrane</keyword>
<evidence type="ECO:0000313" key="7">
    <source>
        <dbReference type="EMBL" id="AOY56407.1"/>
    </source>
</evidence>
<dbReference type="STRING" id="535712.A4Z71_05505"/>
<feature type="transmembrane region" description="Helical" evidence="6">
    <location>
        <begin position="192"/>
        <end position="210"/>
    </location>
</feature>
<dbReference type="AlphaFoldDB" id="A0A1D9E017"/>
<feature type="transmembrane region" description="Helical" evidence="6">
    <location>
        <begin position="162"/>
        <end position="185"/>
    </location>
</feature>
<dbReference type="CDD" id="cd06580">
    <property type="entry name" value="TM_PBP1_transp_TpRbsC_like"/>
    <property type="match status" value="1"/>
</dbReference>
<dbReference type="KEGG" id="rpla:A4Z71_05505"/>
<accession>A0A1D9E017</accession>
<evidence type="ECO:0000256" key="1">
    <source>
        <dbReference type="ARBA" id="ARBA00004651"/>
    </source>
</evidence>
<organism evidence="7 8">
    <name type="scientific">Candidatus Rhodoluna planktonica</name>
    <dbReference type="NCBI Taxonomy" id="535712"/>
    <lineage>
        <taxon>Bacteria</taxon>
        <taxon>Bacillati</taxon>
        <taxon>Actinomycetota</taxon>
        <taxon>Actinomycetes</taxon>
        <taxon>Micrococcales</taxon>
        <taxon>Microbacteriaceae</taxon>
        <taxon>Luna cluster</taxon>
        <taxon>Luna-1 subcluster</taxon>
        <taxon>Rhodoluna</taxon>
    </lineage>
</organism>
<reference evidence="7 8" key="1">
    <citation type="journal article" date="2016" name="Biochim. Biophys. Acta">
        <title>Photochemical characterization of actinorhodopsin and its functional existence in the natural host.</title>
        <authorList>
            <person name="Nakamura S."/>
            <person name="Kikukawa T."/>
            <person name="Tamogami J."/>
            <person name="Kamiya M."/>
            <person name="Aizawa T."/>
            <person name="Hahn M.W."/>
            <person name="Ihara K."/>
            <person name="Kamo N."/>
            <person name="Demura M."/>
        </authorList>
    </citation>
    <scope>NUCLEOTIDE SEQUENCE [LARGE SCALE GENOMIC DNA]</scope>
    <source>
        <strain evidence="7 8">MWH-Dar1</strain>
    </source>
</reference>
<feature type="transmembrane region" description="Helical" evidence="6">
    <location>
        <begin position="376"/>
        <end position="394"/>
    </location>
</feature>
<keyword evidence="3 6" id="KW-0812">Transmembrane</keyword>
<feature type="transmembrane region" description="Helical" evidence="6">
    <location>
        <begin position="250"/>
        <end position="267"/>
    </location>
</feature>
<dbReference type="Pfam" id="PF02653">
    <property type="entry name" value="BPD_transp_2"/>
    <property type="match status" value="1"/>
</dbReference>
<keyword evidence="8" id="KW-1185">Reference proteome</keyword>
<protein>
    <submittedName>
        <fullName evidence="7">ABC transporter permease</fullName>
    </submittedName>
</protein>
<dbReference type="GO" id="GO:0022857">
    <property type="term" value="F:transmembrane transporter activity"/>
    <property type="evidence" value="ECO:0007669"/>
    <property type="project" value="InterPro"/>
</dbReference>
<evidence type="ECO:0000313" key="8">
    <source>
        <dbReference type="Proteomes" id="UP000243784"/>
    </source>
</evidence>
<feature type="transmembrane region" description="Helical" evidence="6">
    <location>
        <begin position="297"/>
        <end position="317"/>
    </location>
</feature>
<dbReference type="EMBL" id="CP015208">
    <property type="protein sequence ID" value="AOY56407.1"/>
    <property type="molecule type" value="Genomic_DNA"/>
</dbReference>
<proteinExistence type="predicted"/>
<evidence type="ECO:0000256" key="2">
    <source>
        <dbReference type="ARBA" id="ARBA00022475"/>
    </source>
</evidence>
<keyword evidence="4 6" id="KW-1133">Transmembrane helix</keyword>
<evidence type="ECO:0000256" key="4">
    <source>
        <dbReference type="ARBA" id="ARBA00022989"/>
    </source>
</evidence>
<name>A0A1D9E017_9MICO</name>
<comment type="subcellular location">
    <subcellularLocation>
        <location evidence="1">Cell membrane</location>
        <topology evidence="1">Multi-pass membrane protein</topology>
    </subcellularLocation>
</comment>
<dbReference type="Proteomes" id="UP000243784">
    <property type="component" value="Chromosome"/>
</dbReference>
<evidence type="ECO:0000256" key="5">
    <source>
        <dbReference type="ARBA" id="ARBA00023136"/>
    </source>
</evidence>
<dbReference type="PANTHER" id="PTHR43370">
    <property type="entry name" value="SUGAR ABC TRANSPORTER INTEGRAL MEMBRANE PROTEIN-RELATED"/>
    <property type="match status" value="1"/>
</dbReference>
<feature type="transmembrane region" description="Helical" evidence="6">
    <location>
        <begin position="107"/>
        <end position="129"/>
    </location>
</feature>
<dbReference type="InterPro" id="IPR001851">
    <property type="entry name" value="ABC_transp_permease"/>
</dbReference>
<feature type="transmembrane region" description="Helical" evidence="6">
    <location>
        <begin position="329"/>
        <end position="355"/>
    </location>
</feature>
<feature type="transmembrane region" description="Helical" evidence="6">
    <location>
        <begin position="136"/>
        <end position="156"/>
    </location>
</feature>
<evidence type="ECO:0000256" key="6">
    <source>
        <dbReference type="SAM" id="Phobius"/>
    </source>
</evidence>
<dbReference type="GO" id="GO:0005886">
    <property type="term" value="C:plasma membrane"/>
    <property type="evidence" value="ECO:0007669"/>
    <property type="project" value="UniProtKB-SubCell"/>
</dbReference>
<evidence type="ECO:0000256" key="3">
    <source>
        <dbReference type="ARBA" id="ARBA00022692"/>
    </source>
</evidence>
<feature type="transmembrane region" description="Helical" evidence="6">
    <location>
        <begin position="9"/>
        <end position="32"/>
    </location>
</feature>